<dbReference type="Proteomes" id="UP000663842">
    <property type="component" value="Unassembled WGS sequence"/>
</dbReference>
<organism evidence="3 11">
    <name type="scientific">Rotaria magnacalcarata</name>
    <dbReference type="NCBI Taxonomy" id="392030"/>
    <lineage>
        <taxon>Eukaryota</taxon>
        <taxon>Metazoa</taxon>
        <taxon>Spiralia</taxon>
        <taxon>Gnathifera</taxon>
        <taxon>Rotifera</taxon>
        <taxon>Eurotatoria</taxon>
        <taxon>Bdelloidea</taxon>
        <taxon>Philodinida</taxon>
        <taxon>Philodinidae</taxon>
        <taxon>Rotaria</taxon>
    </lineage>
</organism>
<name>A0A816FH42_9BILA</name>
<evidence type="ECO:0000313" key="6">
    <source>
        <dbReference type="EMBL" id="CAF2187096.1"/>
    </source>
</evidence>
<dbReference type="Proteomes" id="UP000663887">
    <property type="component" value="Unassembled WGS sequence"/>
</dbReference>
<evidence type="ECO:0000313" key="4">
    <source>
        <dbReference type="EMBL" id="CAF2023485.1"/>
    </source>
</evidence>
<reference evidence="3" key="1">
    <citation type="submission" date="2021-02" db="EMBL/GenBank/DDBJ databases">
        <authorList>
            <person name="Nowell W R."/>
        </authorList>
    </citation>
    <scope>NUCLEOTIDE SEQUENCE</scope>
</reference>
<dbReference type="EMBL" id="CAJOBH010003236">
    <property type="protein sequence ID" value="CAF3943787.1"/>
    <property type="molecule type" value="Genomic_DNA"/>
</dbReference>
<dbReference type="EMBL" id="CAJNRF010001703">
    <property type="protein sequence ID" value="CAF2023485.1"/>
    <property type="molecule type" value="Genomic_DNA"/>
</dbReference>
<feature type="signal peptide" evidence="1">
    <location>
        <begin position="1"/>
        <end position="18"/>
    </location>
</feature>
<dbReference type="Proteomes" id="UP000663855">
    <property type="component" value="Unassembled WGS sequence"/>
</dbReference>
<evidence type="ECO:0000313" key="8">
    <source>
        <dbReference type="EMBL" id="CAF3830801.1"/>
    </source>
</evidence>
<dbReference type="Proteomes" id="UP000663834">
    <property type="component" value="Unassembled WGS sequence"/>
</dbReference>
<dbReference type="Proteomes" id="UP000681720">
    <property type="component" value="Unassembled WGS sequence"/>
</dbReference>
<accession>A0A816FH42</accession>
<dbReference type="OrthoDB" id="9999296at2759"/>
<evidence type="ECO:0000256" key="1">
    <source>
        <dbReference type="SAM" id="SignalP"/>
    </source>
</evidence>
<feature type="chain" id="PRO_5035688711" evidence="1">
    <location>
        <begin position="19"/>
        <end position="150"/>
    </location>
</feature>
<proteinExistence type="predicted"/>
<dbReference type="EMBL" id="CAJNRG010015927">
    <property type="protein sequence ID" value="CAF2187096.1"/>
    <property type="molecule type" value="Genomic_DNA"/>
</dbReference>
<dbReference type="Proteomes" id="UP000663856">
    <property type="component" value="Unassembled WGS sequence"/>
</dbReference>
<dbReference type="AlphaFoldDB" id="A0A816FH42"/>
<gene>
    <name evidence="10" type="ORF">BYL167_LOCUS10658</name>
    <name evidence="2" type="ORF">CJN711_LOCUS24640</name>
    <name evidence="9" type="ORF">GIL414_LOCUS4666</name>
    <name evidence="3" type="ORF">KQP761_LOCUS32174</name>
    <name evidence="5" type="ORF">MBJ925_LOCUS13424</name>
    <name evidence="8" type="ORF">OVN521_LOCUS5638</name>
    <name evidence="7" type="ORF">UXM345_LOCUS4836</name>
    <name evidence="4" type="ORF">WKI299_LOCUS5917</name>
    <name evidence="6" type="ORF">XDN619_LOCUS32081</name>
</gene>
<dbReference type="EMBL" id="CAJOBJ010001153">
    <property type="protein sequence ID" value="CAF3864308.1"/>
    <property type="molecule type" value="Genomic_DNA"/>
</dbReference>
<evidence type="ECO:0000313" key="3">
    <source>
        <dbReference type="EMBL" id="CAF1661534.1"/>
    </source>
</evidence>
<keyword evidence="1" id="KW-0732">Signal</keyword>
<evidence type="ECO:0000313" key="2">
    <source>
        <dbReference type="EMBL" id="CAF1452328.1"/>
    </source>
</evidence>
<dbReference type="EMBL" id="CAJNOW010017923">
    <property type="protein sequence ID" value="CAF1661534.1"/>
    <property type="molecule type" value="Genomic_DNA"/>
</dbReference>
<dbReference type="EMBL" id="CAJOBF010000343">
    <property type="protein sequence ID" value="CAF3801529.1"/>
    <property type="molecule type" value="Genomic_DNA"/>
</dbReference>
<comment type="caution">
    <text evidence="3">The sequence shown here is derived from an EMBL/GenBank/DDBJ whole genome shotgun (WGS) entry which is preliminary data.</text>
</comment>
<dbReference type="Proteomes" id="UP000681967">
    <property type="component" value="Unassembled WGS sequence"/>
</dbReference>
<protein>
    <submittedName>
        <fullName evidence="3">Uncharacterized protein</fullName>
    </submittedName>
</protein>
<sequence length="150" mass="17197">MTFMKSLLIINIIFISQTIEDQLSENVKLNVADSWCCKIEPQVETISQTRQITYYVLRHERHKCGYDGCGFLNLGRCTKWCSETWTEAIDGVETYLVNKTLPCPKNELQCCPNHIFIMGHCLSFAEVYDNQNLLMELSELNIVMPGPIGI</sequence>
<evidence type="ECO:0000313" key="5">
    <source>
        <dbReference type="EMBL" id="CAF2052937.1"/>
    </source>
</evidence>
<dbReference type="EMBL" id="CAJNRE010006148">
    <property type="protein sequence ID" value="CAF2052937.1"/>
    <property type="molecule type" value="Genomic_DNA"/>
</dbReference>
<dbReference type="Proteomes" id="UP000663824">
    <property type="component" value="Unassembled WGS sequence"/>
</dbReference>
<evidence type="ECO:0000313" key="10">
    <source>
        <dbReference type="EMBL" id="CAF3943787.1"/>
    </source>
</evidence>
<keyword evidence="12" id="KW-1185">Reference proteome</keyword>
<evidence type="ECO:0000313" key="7">
    <source>
        <dbReference type="EMBL" id="CAF3801529.1"/>
    </source>
</evidence>
<evidence type="ECO:0000313" key="12">
    <source>
        <dbReference type="Proteomes" id="UP000663866"/>
    </source>
</evidence>
<dbReference type="EMBL" id="CAJOBG010000568">
    <property type="protein sequence ID" value="CAF3830801.1"/>
    <property type="molecule type" value="Genomic_DNA"/>
</dbReference>
<dbReference type="Proteomes" id="UP000663866">
    <property type="component" value="Unassembled WGS sequence"/>
</dbReference>
<evidence type="ECO:0000313" key="9">
    <source>
        <dbReference type="EMBL" id="CAF3864308.1"/>
    </source>
</evidence>
<dbReference type="EMBL" id="CAJNOV010011569">
    <property type="protein sequence ID" value="CAF1452328.1"/>
    <property type="molecule type" value="Genomic_DNA"/>
</dbReference>
<evidence type="ECO:0000313" key="11">
    <source>
        <dbReference type="Proteomes" id="UP000663834"/>
    </source>
</evidence>